<keyword evidence="3" id="KW-1185">Reference proteome</keyword>
<gene>
    <name evidence="2" type="ORF">CFOL_v3_13686</name>
</gene>
<evidence type="ECO:0000313" key="2">
    <source>
        <dbReference type="EMBL" id="GAV70188.1"/>
    </source>
</evidence>
<organism evidence="2 3">
    <name type="scientific">Cephalotus follicularis</name>
    <name type="common">Albany pitcher plant</name>
    <dbReference type="NCBI Taxonomy" id="3775"/>
    <lineage>
        <taxon>Eukaryota</taxon>
        <taxon>Viridiplantae</taxon>
        <taxon>Streptophyta</taxon>
        <taxon>Embryophyta</taxon>
        <taxon>Tracheophyta</taxon>
        <taxon>Spermatophyta</taxon>
        <taxon>Magnoliopsida</taxon>
        <taxon>eudicotyledons</taxon>
        <taxon>Gunneridae</taxon>
        <taxon>Pentapetalae</taxon>
        <taxon>rosids</taxon>
        <taxon>fabids</taxon>
        <taxon>Oxalidales</taxon>
        <taxon>Cephalotaceae</taxon>
        <taxon>Cephalotus</taxon>
    </lineage>
</organism>
<dbReference type="EMBL" id="BDDD01000790">
    <property type="protein sequence ID" value="GAV70188.1"/>
    <property type="molecule type" value="Genomic_DNA"/>
</dbReference>
<protein>
    <submittedName>
        <fullName evidence="2">Uncharacterized protein</fullName>
    </submittedName>
</protein>
<evidence type="ECO:0000256" key="1">
    <source>
        <dbReference type="SAM" id="MobiDB-lite"/>
    </source>
</evidence>
<sequence length="104" mass="11652">MNKVEATLLELLNMLRTTEESLCKTSYPVLLVGESSRSQKSKHGNKKGKGKKKALKPKGGIPKGTKVPWTQTSERRSVLPLQEARALELQFQVLSCLPYERKSI</sequence>
<dbReference type="Proteomes" id="UP000187406">
    <property type="component" value="Unassembled WGS sequence"/>
</dbReference>
<feature type="region of interest" description="Disordered" evidence="1">
    <location>
        <begin position="34"/>
        <end position="74"/>
    </location>
</feature>
<comment type="caution">
    <text evidence="2">The sequence shown here is derived from an EMBL/GenBank/DDBJ whole genome shotgun (WGS) entry which is preliminary data.</text>
</comment>
<reference evidence="3" key="1">
    <citation type="submission" date="2016-04" db="EMBL/GenBank/DDBJ databases">
        <title>Cephalotus genome sequencing.</title>
        <authorList>
            <person name="Fukushima K."/>
            <person name="Hasebe M."/>
            <person name="Fang X."/>
        </authorList>
    </citation>
    <scope>NUCLEOTIDE SEQUENCE [LARGE SCALE GENOMIC DNA]</scope>
    <source>
        <strain evidence="3">cv. St1</strain>
    </source>
</reference>
<proteinExistence type="predicted"/>
<name>A0A1Q3BQL4_CEPFO</name>
<dbReference type="AlphaFoldDB" id="A0A1Q3BQL4"/>
<dbReference type="InParanoid" id="A0A1Q3BQL4"/>
<accession>A0A1Q3BQL4</accession>
<feature type="compositionally biased region" description="Basic residues" evidence="1">
    <location>
        <begin position="39"/>
        <end position="56"/>
    </location>
</feature>
<evidence type="ECO:0000313" key="3">
    <source>
        <dbReference type="Proteomes" id="UP000187406"/>
    </source>
</evidence>